<evidence type="ECO:0000313" key="3">
    <source>
        <dbReference type="Proteomes" id="UP001189429"/>
    </source>
</evidence>
<keyword evidence="1" id="KW-1133">Transmembrane helix</keyword>
<protein>
    <submittedName>
        <fullName evidence="2">Uncharacterized protein</fullName>
    </submittedName>
</protein>
<feature type="transmembrane region" description="Helical" evidence="1">
    <location>
        <begin position="118"/>
        <end position="144"/>
    </location>
</feature>
<gene>
    <name evidence="2" type="ORF">PCOR1329_LOCUS83068</name>
</gene>
<feature type="transmembrane region" description="Helical" evidence="1">
    <location>
        <begin position="196"/>
        <end position="215"/>
    </location>
</feature>
<keyword evidence="1" id="KW-0812">Transmembrane</keyword>
<dbReference type="EMBL" id="CAUYUJ010022000">
    <property type="protein sequence ID" value="CAK0908383.1"/>
    <property type="molecule type" value="Genomic_DNA"/>
</dbReference>
<proteinExistence type="predicted"/>
<dbReference type="Proteomes" id="UP001189429">
    <property type="component" value="Unassembled WGS sequence"/>
</dbReference>
<evidence type="ECO:0000313" key="2">
    <source>
        <dbReference type="EMBL" id="CAK0908383.1"/>
    </source>
</evidence>
<feature type="transmembrane region" description="Helical" evidence="1">
    <location>
        <begin position="58"/>
        <end position="81"/>
    </location>
</feature>
<feature type="non-terminal residue" evidence="2">
    <location>
        <position position="1"/>
    </location>
</feature>
<name>A0ABN9YAN8_9DINO</name>
<feature type="transmembrane region" description="Helical" evidence="1">
    <location>
        <begin position="27"/>
        <end position="46"/>
    </location>
</feature>
<evidence type="ECO:0000256" key="1">
    <source>
        <dbReference type="SAM" id="Phobius"/>
    </source>
</evidence>
<comment type="caution">
    <text evidence="2">The sequence shown here is derived from an EMBL/GenBank/DDBJ whole genome shotgun (WGS) entry which is preliminary data.</text>
</comment>
<reference evidence="2" key="1">
    <citation type="submission" date="2023-10" db="EMBL/GenBank/DDBJ databases">
        <authorList>
            <person name="Chen Y."/>
            <person name="Shah S."/>
            <person name="Dougan E. K."/>
            <person name="Thang M."/>
            <person name="Chan C."/>
        </authorList>
    </citation>
    <scope>NUCLEOTIDE SEQUENCE [LARGE SCALE GENOMIC DNA]</scope>
</reference>
<organism evidence="2 3">
    <name type="scientific">Prorocentrum cordatum</name>
    <dbReference type="NCBI Taxonomy" id="2364126"/>
    <lineage>
        <taxon>Eukaryota</taxon>
        <taxon>Sar</taxon>
        <taxon>Alveolata</taxon>
        <taxon>Dinophyceae</taxon>
        <taxon>Prorocentrales</taxon>
        <taxon>Prorocentraceae</taxon>
        <taxon>Prorocentrum</taxon>
    </lineage>
</organism>
<keyword evidence="3" id="KW-1185">Reference proteome</keyword>
<accession>A0ABN9YAN8</accession>
<sequence length="274" mass="30395">ESLGEETSGEEWGEHSRLRYCICLMQFISKWAAPDMFAYVLLYYLIRRLQNLPVSTLCMFDIGFTCYSVFSITCAISSLGVPLPKIESDEVVKEVKPPLVRRMIAGSFESPGAEKRRLLVLVGLLATVWACLFAYGLGVPCFALRLDADLLKDHVPDGMKQVLKMIKLNKIIFPQNVSLVQAMGSLMYWFATDHDLNILLGFVMLAVFAVTLTALNMVESSLCSAGVCAVSLMIYPTRLRCFVPLRLSGHCGLIFYSAASRCKTCQQTKCPSGS</sequence>
<keyword evidence="1" id="KW-0472">Membrane</keyword>